<protein>
    <recommendedName>
        <fullName evidence="4">Outer membrane protein beta-barrel domain-containing protein</fullName>
    </recommendedName>
</protein>
<comment type="caution">
    <text evidence="2">The sequence shown here is derived from an EMBL/GenBank/DDBJ whole genome shotgun (WGS) entry which is preliminary data.</text>
</comment>
<keyword evidence="1" id="KW-0732">Signal</keyword>
<proteinExistence type="predicted"/>
<dbReference type="EMBL" id="JRKJ01000004">
    <property type="protein sequence ID" value="KGQ20041.1"/>
    <property type="molecule type" value="Genomic_DNA"/>
</dbReference>
<evidence type="ECO:0000256" key="1">
    <source>
        <dbReference type="SAM" id="SignalP"/>
    </source>
</evidence>
<evidence type="ECO:0000313" key="3">
    <source>
        <dbReference type="Proteomes" id="UP000030518"/>
    </source>
</evidence>
<dbReference type="OrthoDB" id="8716343at2"/>
<feature type="chain" id="PRO_5002007243" description="Outer membrane protein beta-barrel domain-containing protein" evidence="1">
    <location>
        <begin position="25"/>
        <end position="275"/>
    </location>
</feature>
<sequence>MKIATLSLLSLASLGLFAPTQAHAVEPLDTFSFRIGGYVTSWDTEVRADGTTRRGTDIDFKRDFGLDDSATIGYVGLTWRPWEHHEFGLTYYQDDADSTRTISRDITFQDTTYTANSTVSVDVGIDAYEGYYVWWAANKENWSLGPRVGLIWYRLDMAMALQADVNGNPVGGAFREEASADLPTLTIGGAWRWTPGGHGKWRIGADVGYFKANVNDIDGDVVFGRIGAEFFPWERSGFTLDYTVSKIGVDADTSDFIGNLDFVDSGLKVGYIYRW</sequence>
<dbReference type="PATRIC" id="fig|1300345.3.peg.788"/>
<dbReference type="AlphaFoldDB" id="A0A0A2WIM0"/>
<reference evidence="2 3" key="1">
    <citation type="submission" date="2014-09" db="EMBL/GenBank/DDBJ databases">
        <title>Genome sequences of Lysobacter dokdonensis DS-58.</title>
        <authorList>
            <person name="Kim J.F."/>
            <person name="Kwak M.-J."/>
        </authorList>
    </citation>
    <scope>NUCLEOTIDE SEQUENCE [LARGE SCALE GENOMIC DNA]</scope>
    <source>
        <strain evidence="2 3">DS-58</strain>
    </source>
</reference>
<dbReference type="eggNOG" id="COG3637">
    <property type="taxonomic scope" value="Bacteria"/>
</dbReference>
<evidence type="ECO:0000313" key="2">
    <source>
        <dbReference type="EMBL" id="KGQ20041.1"/>
    </source>
</evidence>
<organism evidence="2 3">
    <name type="scientific">Lysobacter dokdonensis DS-58</name>
    <dbReference type="NCBI Taxonomy" id="1300345"/>
    <lineage>
        <taxon>Bacteria</taxon>
        <taxon>Pseudomonadati</taxon>
        <taxon>Pseudomonadota</taxon>
        <taxon>Gammaproteobacteria</taxon>
        <taxon>Lysobacterales</taxon>
        <taxon>Lysobacteraceae</taxon>
        <taxon>Noviluteimonas</taxon>
    </lineage>
</organism>
<gene>
    <name evidence="2" type="ORF">LF41_2208</name>
</gene>
<name>A0A0A2WIM0_9GAMM</name>
<dbReference type="RefSeq" id="WP_036166337.1">
    <property type="nucleotide sequence ID" value="NZ_JRKJ01000004.1"/>
</dbReference>
<keyword evidence="3" id="KW-1185">Reference proteome</keyword>
<evidence type="ECO:0008006" key="4">
    <source>
        <dbReference type="Google" id="ProtNLM"/>
    </source>
</evidence>
<feature type="signal peptide" evidence="1">
    <location>
        <begin position="1"/>
        <end position="24"/>
    </location>
</feature>
<accession>A0A0A2WIM0</accession>
<dbReference type="Proteomes" id="UP000030518">
    <property type="component" value="Unassembled WGS sequence"/>
</dbReference>
<dbReference type="STRING" id="1300345.LF41_2208"/>